<proteinExistence type="predicted"/>
<reference evidence="3" key="1">
    <citation type="submission" date="2017-09" db="EMBL/GenBank/DDBJ databases">
        <title>Depth-based differentiation of microbial function through sediment-hosted aquifers and enrichment of novel symbionts in the deep terrestrial subsurface.</title>
        <authorList>
            <person name="Probst A.J."/>
            <person name="Ladd B."/>
            <person name="Jarett J.K."/>
            <person name="Geller-Mcgrath D.E."/>
            <person name="Sieber C.M.K."/>
            <person name="Emerson J.B."/>
            <person name="Anantharaman K."/>
            <person name="Thomas B.C."/>
            <person name="Malmstrom R."/>
            <person name="Stieglmeier M."/>
            <person name="Klingl A."/>
            <person name="Woyke T."/>
            <person name="Ryan C.M."/>
            <person name="Banfield J.F."/>
        </authorList>
    </citation>
    <scope>NUCLEOTIDE SEQUENCE [LARGE SCALE GENOMIC DNA]</scope>
</reference>
<dbReference type="AlphaFoldDB" id="A0A2M7XGM8"/>
<gene>
    <name evidence="2" type="ORF">CO173_00350</name>
</gene>
<dbReference type="Proteomes" id="UP000231263">
    <property type="component" value="Unassembled WGS sequence"/>
</dbReference>
<evidence type="ECO:0000313" key="3">
    <source>
        <dbReference type="Proteomes" id="UP000231263"/>
    </source>
</evidence>
<dbReference type="InterPro" id="IPR025474">
    <property type="entry name" value="DUF4325"/>
</dbReference>
<organism evidence="2 3">
    <name type="scientific">Candidatus Uhrbacteria bacterium CG_4_9_14_3_um_filter_41_35</name>
    <dbReference type="NCBI Taxonomy" id="1975034"/>
    <lineage>
        <taxon>Bacteria</taxon>
        <taxon>Candidatus Uhriibacteriota</taxon>
    </lineage>
</organism>
<accession>A0A2M7XGM8</accession>
<dbReference type="Pfam" id="PF14213">
    <property type="entry name" value="DUF4325"/>
    <property type="match status" value="1"/>
</dbReference>
<dbReference type="EMBL" id="PFWT01000003">
    <property type="protein sequence ID" value="PJA47012.1"/>
    <property type="molecule type" value="Genomic_DNA"/>
</dbReference>
<protein>
    <recommendedName>
        <fullName evidence="1">DUF4325 domain-containing protein</fullName>
    </recommendedName>
</protein>
<evidence type="ECO:0000259" key="1">
    <source>
        <dbReference type="Pfam" id="PF14213"/>
    </source>
</evidence>
<sequence>MNLENFKEIELDFSGVYTIGQAFADEILRVWQNQHPNIKFITTNTNEDINFMLSRV</sequence>
<comment type="caution">
    <text evidence="2">The sequence shown here is derived from an EMBL/GenBank/DDBJ whole genome shotgun (WGS) entry which is preliminary data.</text>
</comment>
<evidence type="ECO:0000313" key="2">
    <source>
        <dbReference type="EMBL" id="PJA47012.1"/>
    </source>
</evidence>
<feature type="domain" description="DUF4325" evidence="1">
    <location>
        <begin position="3"/>
        <end position="49"/>
    </location>
</feature>
<name>A0A2M7XGM8_9BACT</name>